<evidence type="ECO:0000313" key="2">
    <source>
        <dbReference type="Proteomes" id="UP001589750"/>
    </source>
</evidence>
<proteinExistence type="predicted"/>
<accession>A0ABV5KEG1</accession>
<dbReference type="RefSeq" id="WP_140007290.1">
    <property type="nucleotide sequence ID" value="NZ_JBHMDG010000029.1"/>
</dbReference>
<sequence>MYTGSEAAALFASSGSSGDGHTYAVRPKCGDASNGEAICSQVQECTSDDGDQGIMMILLRDGETYGETCLSDTQAGNLGVITPGLVLREFKRLTWPESPLTIQPPGGKTAVNFTTYFFTDNVAPTTQTVTIIGQEVEIEATPTSYRYRFDAHDAVETRSAGGPYPSGDVTHEYAYQGGARPSVDTVYSGRYRVNGGGWQDIPETVTVEGAPVALRIVEVRPTLVAPGAP</sequence>
<evidence type="ECO:0000313" key="1">
    <source>
        <dbReference type="EMBL" id="MFB9315123.1"/>
    </source>
</evidence>
<dbReference type="EMBL" id="JBHMDG010000029">
    <property type="protein sequence ID" value="MFB9315123.1"/>
    <property type="molecule type" value="Genomic_DNA"/>
</dbReference>
<protein>
    <recommendedName>
        <fullName evidence="3">PKD domain-containing protein</fullName>
    </recommendedName>
</protein>
<organism evidence="1 2">
    <name type="scientific">Nocardioides plantarum</name>
    <dbReference type="NCBI Taxonomy" id="29299"/>
    <lineage>
        <taxon>Bacteria</taxon>
        <taxon>Bacillati</taxon>
        <taxon>Actinomycetota</taxon>
        <taxon>Actinomycetes</taxon>
        <taxon>Propionibacteriales</taxon>
        <taxon>Nocardioidaceae</taxon>
        <taxon>Nocardioides</taxon>
    </lineage>
</organism>
<reference evidence="1 2" key="1">
    <citation type="submission" date="2024-09" db="EMBL/GenBank/DDBJ databases">
        <authorList>
            <person name="Sun Q."/>
            <person name="Mori K."/>
        </authorList>
    </citation>
    <scope>NUCLEOTIDE SEQUENCE [LARGE SCALE GENOMIC DNA]</scope>
    <source>
        <strain evidence="1 2">JCM 9626</strain>
    </source>
</reference>
<evidence type="ECO:0008006" key="3">
    <source>
        <dbReference type="Google" id="ProtNLM"/>
    </source>
</evidence>
<dbReference type="Proteomes" id="UP001589750">
    <property type="component" value="Unassembled WGS sequence"/>
</dbReference>
<keyword evidence="2" id="KW-1185">Reference proteome</keyword>
<gene>
    <name evidence="1" type="ORF">ACFFRI_18890</name>
</gene>
<name>A0ABV5KEG1_9ACTN</name>
<comment type="caution">
    <text evidence="1">The sequence shown here is derived from an EMBL/GenBank/DDBJ whole genome shotgun (WGS) entry which is preliminary data.</text>
</comment>